<dbReference type="Proteomes" id="UP000005240">
    <property type="component" value="Unassembled WGS sequence"/>
</dbReference>
<dbReference type="OrthoDB" id="2518989at2759"/>
<gene>
    <name evidence="2" type="ORF">PTTG_03680</name>
</gene>
<dbReference type="VEuPathDB" id="FungiDB:PTTG_03680"/>
<evidence type="ECO:0000313" key="3">
    <source>
        <dbReference type="EnsemblFungi" id="PTTG_03680-t43_1-p1"/>
    </source>
</evidence>
<organism evidence="2">
    <name type="scientific">Puccinia triticina (isolate 1-1 / race 1 (BBBD))</name>
    <name type="common">Brown leaf rust fungus</name>
    <dbReference type="NCBI Taxonomy" id="630390"/>
    <lineage>
        <taxon>Eukaryota</taxon>
        <taxon>Fungi</taxon>
        <taxon>Dikarya</taxon>
        <taxon>Basidiomycota</taxon>
        <taxon>Pucciniomycotina</taxon>
        <taxon>Pucciniomycetes</taxon>
        <taxon>Pucciniales</taxon>
        <taxon>Pucciniaceae</taxon>
        <taxon>Puccinia</taxon>
    </lineage>
</organism>
<feature type="compositionally biased region" description="Polar residues" evidence="1">
    <location>
        <begin position="1"/>
        <end position="16"/>
    </location>
</feature>
<reference evidence="2" key="2">
    <citation type="submission" date="2016-05" db="EMBL/GenBank/DDBJ databases">
        <title>Comparative analysis highlights variable genome content of wheat rusts and divergence of the mating loci.</title>
        <authorList>
            <person name="Cuomo C.A."/>
            <person name="Bakkeren G."/>
            <person name="Szabo L."/>
            <person name="Khalil H."/>
            <person name="Joly D."/>
            <person name="Goldberg J."/>
            <person name="Young S."/>
            <person name="Zeng Q."/>
            <person name="Fellers J."/>
        </authorList>
    </citation>
    <scope>NUCLEOTIDE SEQUENCE [LARGE SCALE GENOMIC DNA]</scope>
    <source>
        <strain evidence="2">1-1 BBBD Race 1</strain>
    </source>
</reference>
<feature type="compositionally biased region" description="Polar residues" evidence="1">
    <location>
        <begin position="187"/>
        <end position="197"/>
    </location>
</feature>
<feature type="compositionally biased region" description="Polar residues" evidence="1">
    <location>
        <begin position="207"/>
        <end position="250"/>
    </location>
</feature>
<reference evidence="3 4" key="3">
    <citation type="journal article" date="2017" name="G3 (Bethesda)">
        <title>Comparative analysis highlights variable genome content of wheat rusts and divergence of the mating loci.</title>
        <authorList>
            <person name="Cuomo C.A."/>
            <person name="Bakkeren G."/>
            <person name="Khalil H.B."/>
            <person name="Panwar V."/>
            <person name="Joly D."/>
            <person name="Linning R."/>
            <person name="Sakthikumar S."/>
            <person name="Song X."/>
            <person name="Adiconis X."/>
            <person name="Fan L."/>
            <person name="Goldberg J.M."/>
            <person name="Levin J.Z."/>
            <person name="Young S."/>
            <person name="Zeng Q."/>
            <person name="Anikster Y."/>
            <person name="Bruce M."/>
            <person name="Wang M."/>
            <person name="Yin C."/>
            <person name="McCallum B."/>
            <person name="Szabo L.J."/>
            <person name="Hulbert S."/>
            <person name="Chen X."/>
            <person name="Fellers J.P."/>
        </authorList>
    </citation>
    <scope>NUCLEOTIDE SEQUENCE</scope>
    <source>
        <strain evidence="3">isolate 1-1 / race 1 (BBBD)</strain>
        <strain evidence="4">Isolate 1-1 / race 1 (BBBD)</strain>
    </source>
</reference>
<feature type="region of interest" description="Disordered" evidence="1">
    <location>
        <begin position="146"/>
        <end position="348"/>
    </location>
</feature>
<keyword evidence="4" id="KW-1185">Reference proteome</keyword>
<evidence type="ECO:0000313" key="2">
    <source>
        <dbReference type="EMBL" id="OAV93791.1"/>
    </source>
</evidence>
<feature type="region of interest" description="Disordered" evidence="1">
    <location>
        <begin position="1"/>
        <end position="53"/>
    </location>
</feature>
<evidence type="ECO:0000256" key="1">
    <source>
        <dbReference type="SAM" id="MobiDB-lite"/>
    </source>
</evidence>
<feature type="compositionally biased region" description="Basic residues" evidence="1">
    <location>
        <begin position="160"/>
        <end position="171"/>
    </location>
</feature>
<reference evidence="3" key="4">
    <citation type="submission" date="2025-05" db="UniProtKB">
        <authorList>
            <consortium name="EnsemblFungi"/>
        </authorList>
    </citation>
    <scope>IDENTIFICATION</scope>
    <source>
        <strain evidence="3">isolate 1-1 / race 1 (BBBD)</strain>
    </source>
</reference>
<feature type="region of interest" description="Disordered" evidence="1">
    <location>
        <begin position="543"/>
        <end position="562"/>
    </location>
</feature>
<protein>
    <submittedName>
        <fullName evidence="2 3">Uncharacterized protein</fullName>
    </submittedName>
</protein>
<dbReference type="EMBL" id="ADAS02000047">
    <property type="protein sequence ID" value="OAV93791.1"/>
    <property type="molecule type" value="Genomic_DNA"/>
</dbReference>
<reference evidence="2" key="1">
    <citation type="submission" date="2009-11" db="EMBL/GenBank/DDBJ databases">
        <authorList>
            <consortium name="The Broad Institute Genome Sequencing Platform"/>
            <person name="Ward D."/>
            <person name="Feldgarden M."/>
            <person name="Earl A."/>
            <person name="Young S.K."/>
            <person name="Zeng Q."/>
            <person name="Koehrsen M."/>
            <person name="Alvarado L."/>
            <person name="Berlin A."/>
            <person name="Bochicchio J."/>
            <person name="Borenstein D."/>
            <person name="Chapman S.B."/>
            <person name="Chen Z."/>
            <person name="Engels R."/>
            <person name="Freedman E."/>
            <person name="Gellesch M."/>
            <person name="Goldberg J."/>
            <person name="Griggs A."/>
            <person name="Gujja S."/>
            <person name="Heilman E."/>
            <person name="Heiman D."/>
            <person name="Hepburn T."/>
            <person name="Howarth C."/>
            <person name="Jen D."/>
            <person name="Larson L."/>
            <person name="Lewis B."/>
            <person name="Mehta T."/>
            <person name="Park D."/>
            <person name="Pearson M."/>
            <person name="Roberts A."/>
            <person name="Saif S."/>
            <person name="Shea T."/>
            <person name="Shenoy N."/>
            <person name="Sisk P."/>
            <person name="Stolte C."/>
            <person name="Sykes S."/>
            <person name="Thomson T."/>
            <person name="Walk T."/>
            <person name="White J."/>
            <person name="Yandava C."/>
            <person name="Izard J."/>
            <person name="Baranova O.V."/>
            <person name="Blanton J.M."/>
            <person name="Tanner A.C."/>
            <person name="Dewhirst F.E."/>
            <person name="Haas B."/>
            <person name="Nusbaum C."/>
            <person name="Birren B."/>
        </authorList>
    </citation>
    <scope>NUCLEOTIDE SEQUENCE [LARGE SCALE GENOMIC DNA]</scope>
    <source>
        <strain evidence="2">1-1 BBBD Race 1</strain>
    </source>
</reference>
<sequence length="775" mass="84385">MSNQPYAHSSTATHCSGSDVDNALSSQSSSSTPPPTQQDVVRNLGQGPLPVPSFEEFALQNTPMAAPASLNPDESILSTEIQEITPEEFSQSIEIAARSAQEILALKLPRSCKRVAEDLAASLTRSKRRWQETGIIPADEDIKISELTRSPASTSNKVITSRKRSTRKRGPKGSSVKPVNLLIKPPTASNPGITDQSAPPYPAGLPANSSRNESSTISDPSARSLPATSLATNNSQTPASQSATIPTATGASPRPDPRHSTTPAGIDSTPAEIGSVPKSSDALLHPTAPDDASLGKTKSQHLFHPPSPDPDPGASGSTSCQKESTNSHNNATDNQSRNSTPPPSSPKVTIILSDAIRLQVVTIHNTFTGTKPSWPKYQTTWESLIPLIHNRAQAMHPPSPPLVQSHFHLQRAQCSYGSWIQTIAALAGQFLSPSHNEQWYCPDVIDFPKLTSFGDKDSERRPGSFIPPITKTPHPESTLVRGLYRLLHPPQRLHNEWARLVAASVEMMAENLFIPPQVSSHPTDNNHITRGLEALSFLNAVKQSSSSIEPADNNDDPSSTPVQRLHSVDVLDDFRNVVIDVLMAYIIFQTHYLSESPLTPAQKKANNRANQLSSHSDRDTSAVVQQDPSDLTTPRLDASQSLQKFQRKQNYQPLVYFALAGVRGLFITSRDHRIAGISTCMSFIQAMHIVRKHSTTAHTPEEPIWKNLSAYLFQVFLPVFQSPEKICPLAQVKVPTRFELAKAIANDFINQWQAWNPTSPFLLPHPAPQIAGPAP</sequence>
<dbReference type="STRING" id="630390.A0A180GMH3"/>
<dbReference type="EnsemblFungi" id="PTTG_03680-t43_1">
    <property type="protein sequence ID" value="PTTG_03680-t43_1-p1"/>
    <property type="gene ID" value="PTTG_03680"/>
</dbReference>
<accession>A0A180GMH3</accession>
<feature type="region of interest" description="Disordered" evidence="1">
    <location>
        <begin position="602"/>
        <end position="635"/>
    </location>
</feature>
<proteinExistence type="predicted"/>
<feature type="compositionally biased region" description="Polar residues" evidence="1">
    <location>
        <begin position="622"/>
        <end position="635"/>
    </location>
</feature>
<name>A0A180GMH3_PUCT1</name>
<feature type="compositionally biased region" description="Polar residues" evidence="1">
    <location>
        <begin position="320"/>
        <end position="339"/>
    </location>
</feature>
<evidence type="ECO:0000313" key="4">
    <source>
        <dbReference type="Proteomes" id="UP000005240"/>
    </source>
</evidence>
<feature type="compositionally biased region" description="Polar residues" evidence="1">
    <location>
        <begin position="147"/>
        <end position="159"/>
    </location>
</feature>
<dbReference type="AlphaFoldDB" id="A0A180GMH3"/>